<evidence type="ECO:0000313" key="2">
    <source>
        <dbReference type="EMBL" id="ROO27702.1"/>
    </source>
</evidence>
<feature type="transmembrane region" description="Helical" evidence="1">
    <location>
        <begin position="51"/>
        <end position="76"/>
    </location>
</feature>
<dbReference type="RefSeq" id="WP_123630902.1">
    <property type="nucleotide sequence ID" value="NZ_AYKH01000012.1"/>
</dbReference>
<dbReference type="Proteomes" id="UP000283993">
    <property type="component" value="Unassembled WGS sequence"/>
</dbReference>
<dbReference type="AlphaFoldDB" id="A0A423PQ67"/>
<evidence type="ECO:0008006" key="4">
    <source>
        <dbReference type="Google" id="ProtNLM"/>
    </source>
</evidence>
<organism evidence="2 3">
    <name type="scientific">Salinisphaera orenii MK-B5</name>
    <dbReference type="NCBI Taxonomy" id="856730"/>
    <lineage>
        <taxon>Bacteria</taxon>
        <taxon>Pseudomonadati</taxon>
        <taxon>Pseudomonadota</taxon>
        <taxon>Gammaproteobacteria</taxon>
        <taxon>Salinisphaerales</taxon>
        <taxon>Salinisphaeraceae</taxon>
        <taxon>Salinisphaera</taxon>
    </lineage>
</organism>
<sequence>MSARHRDNASESDDGQRPPTLWQSWMSVLAAFFGVQSSANRERDFTRGRASHFILLGLLATALLVLVLVGAVWLAMAMADA</sequence>
<keyword evidence="1" id="KW-0812">Transmembrane</keyword>
<evidence type="ECO:0000256" key="1">
    <source>
        <dbReference type="SAM" id="Phobius"/>
    </source>
</evidence>
<keyword evidence="3" id="KW-1185">Reference proteome</keyword>
<evidence type="ECO:0000313" key="3">
    <source>
        <dbReference type="Proteomes" id="UP000283993"/>
    </source>
</evidence>
<dbReference type="InterPro" id="IPR021344">
    <property type="entry name" value="DUF2970"/>
</dbReference>
<accession>A0A423PQ67</accession>
<keyword evidence="1" id="KW-1133">Transmembrane helix</keyword>
<protein>
    <recommendedName>
        <fullName evidence="4">DUF2970 domain-containing protein</fullName>
    </recommendedName>
</protein>
<gene>
    <name evidence="2" type="ORF">SAOR_07650</name>
</gene>
<name>A0A423PQ67_9GAMM</name>
<dbReference type="Pfam" id="PF11174">
    <property type="entry name" value="DUF2970"/>
    <property type="match status" value="1"/>
</dbReference>
<reference evidence="2 3" key="1">
    <citation type="submission" date="2013-10" db="EMBL/GenBank/DDBJ databases">
        <title>Salinisphaera orenii MK-B5 Genome Sequencing.</title>
        <authorList>
            <person name="Lai Q."/>
            <person name="Li C."/>
            <person name="Shao Z."/>
        </authorList>
    </citation>
    <scope>NUCLEOTIDE SEQUENCE [LARGE SCALE GENOMIC DNA]</scope>
    <source>
        <strain evidence="2 3">MK-B5</strain>
    </source>
</reference>
<dbReference type="EMBL" id="AYKH01000012">
    <property type="protein sequence ID" value="ROO27702.1"/>
    <property type="molecule type" value="Genomic_DNA"/>
</dbReference>
<keyword evidence="1" id="KW-0472">Membrane</keyword>
<comment type="caution">
    <text evidence="2">The sequence shown here is derived from an EMBL/GenBank/DDBJ whole genome shotgun (WGS) entry which is preliminary data.</text>
</comment>
<proteinExistence type="predicted"/>